<evidence type="ECO:0000313" key="1">
    <source>
        <dbReference type="EMBL" id="MBG6105098.1"/>
    </source>
</evidence>
<keyword evidence="2" id="KW-1185">Reference proteome</keyword>
<name>A0ABS0KAG1_9ACTN</name>
<protein>
    <submittedName>
        <fullName evidence="1">Uncharacterized protein</fullName>
    </submittedName>
</protein>
<dbReference type="InterPro" id="IPR045390">
    <property type="entry name" value="ABC-3C_MC3"/>
</dbReference>
<reference evidence="1 2" key="1">
    <citation type="submission" date="2020-11" db="EMBL/GenBank/DDBJ databases">
        <title>Sequencing the genomes of 1000 actinobacteria strains.</title>
        <authorList>
            <person name="Klenk H.-P."/>
        </authorList>
    </citation>
    <scope>NUCLEOTIDE SEQUENCE [LARGE SCALE GENOMIC DNA]</scope>
    <source>
        <strain evidence="1 2">DSM 101695</strain>
    </source>
</reference>
<sequence>MVLHRSTRLALPRSTTTHLATWLSRNAVLHAGFAARAKEAAPTIKEGLRFGLRQGVLTLEAGALIGSIGRARNPELRELLTSARLVGRWLAKIDQPSTIFAILGVEP</sequence>
<organism evidence="1 2">
    <name type="scientific">Micromonospora vinacea</name>
    <dbReference type="NCBI Taxonomy" id="709878"/>
    <lineage>
        <taxon>Bacteria</taxon>
        <taxon>Bacillati</taxon>
        <taxon>Actinomycetota</taxon>
        <taxon>Actinomycetes</taxon>
        <taxon>Micromonosporales</taxon>
        <taxon>Micromonosporaceae</taxon>
        <taxon>Micromonospora</taxon>
    </lineage>
</organism>
<comment type="caution">
    <text evidence="1">The sequence shown here is derived from an EMBL/GenBank/DDBJ whole genome shotgun (WGS) entry which is preliminary data.</text>
</comment>
<dbReference type="Proteomes" id="UP000631791">
    <property type="component" value="Unassembled WGS sequence"/>
</dbReference>
<dbReference type="EMBL" id="JADOTY010000001">
    <property type="protein sequence ID" value="MBG6105098.1"/>
    <property type="molecule type" value="Genomic_DNA"/>
</dbReference>
<evidence type="ECO:0000313" key="2">
    <source>
        <dbReference type="Proteomes" id="UP000631791"/>
    </source>
</evidence>
<dbReference type="Pfam" id="PF20131">
    <property type="entry name" value="MC3"/>
    <property type="match status" value="1"/>
</dbReference>
<accession>A0ABS0KAG1</accession>
<proteinExistence type="predicted"/>
<gene>
    <name evidence="1" type="ORF">IW249_005512</name>
</gene>